<dbReference type="EMBL" id="JADFFL010000002">
    <property type="protein sequence ID" value="MBE9661528.1"/>
    <property type="molecule type" value="Genomic_DNA"/>
</dbReference>
<sequence>MNTIQIKVTDATFGGKILNQITVALASERVTVKDIIEARVIKEVQDYNSTLPEVYRGFIQPTNAEVALNGYKLPRRDTRIDAEQQVYTALDAFQQNGFFVLIDNKQAEDLDQEVLLTTETTVSFLKLTPLVGG</sequence>
<name>A0A929KW48_9SPHI</name>
<dbReference type="AlphaFoldDB" id="A0A929KW48"/>
<proteinExistence type="predicted"/>
<reference evidence="1" key="1">
    <citation type="submission" date="2020-10" db="EMBL/GenBank/DDBJ databases">
        <title>Mucilaginibacter mali sp. nov., isolated from rhizosphere soil of apple orchard.</title>
        <authorList>
            <person name="Lee J.-S."/>
            <person name="Kim H.S."/>
            <person name="Kim J.-S."/>
        </authorList>
    </citation>
    <scope>NUCLEOTIDE SEQUENCE</scope>
    <source>
        <strain evidence="1">KCTC 22746</strain>
    </source>
</reference>
<dbReference type="Proteomes" id="UP000622475">
    <property type="component" value="Unassembled WGS sequence"/>
</dbReference>
<keyword evidence="2" id="KW-1185">Reference proteome</keyword>
<comment type="caution">
    <text evidence="1">The sequence shown here is derived from an EMBL/GenBank/DDBJ whole genome shotgun (WGS) entry which is preliminary data.</text>
</comment>
<protein>
    <submittedName>
        <fullName evidence="1">Uncharacterized protein</fullName>
    </submittedName>
</protein>
<accession>A0A929KW48</accession>
<organism evidence="1 2">
    <name type="scientific">Mucilaginibacter myungsuensis</name>
    <dbReference type="NCBI Taxonomy" id="649104"/>
    <lineage>
        <taxon>Bacteria</taxon>
        <taxon>Pseudomonadati</taxon>
        <taxon>Bacteroidota</taxon>
        <taxon>Sphingobacteriia</taxon>
        <taxon>Sphingobacteriales</taxon>
        <taxon>Sphingobacteriaceae</taxon>
        <taxon>Mucilaginibacter</taxon>
    </lineage>
</organism>
<evidence type="ECO:0000313" key="1">
    <source>
        <dbReference type="EMBL" id="MBE9661528.1"/>
    </source>
</evidence>
<dbReference type="RefSeq" id="WP_194110712.1">
    <property type="nucleotide sequence ID" value="NZ_JADFFL010000002.1"/>
</dbReference>
<evidence type="ECO:0000313" key="2">
    <source>
        <dbReference type="Proteomes" id="UP000622475"/>
    </source>
</evidence>
<gene>
    <name evidence="1" type="ORF">IRJ16_06495</name>
</gene>